<accession>A0A1Y0V6G9</accession>
<dbReference type="AlphaFoldDB" id="A0A1Y0V6G9"/>
<evidence type="ECO:0000313" key="1">
    <source>
        <dbReference type="EMBL" id="ARW11676.1"/>
    </source>
</evidence>
<dbReference type="EMBL" id="CP021524">
    <property type="protein sequence ID" value="ARW11676.1"/>
    <property type="molecule type" value="Genomic_DNA"/>
</dbReference>
<sequence>MSEAYSKIFADFQIAVLTQANLKKKASCSCIVVKLPC</sequence>
<organism evidence="1 2">
    <name type="scientific">Acetobacter ascendens</name>
    <dbReference type="NCBI Taxonomy" id="481146"/>
    <lineage>
        <taxon>Bacteria</taxon>
        <taxon>Pseudomonadati</taxon>
        <taxon>Pseudomonadota</taxon>
        <taxon>Alphaproteobacteria</taxon>
        <taxon>Acetobacterales</taxon>
        <taxon>Acetobacteraceae</taxon>
        <taxon>Acetobacter</taxon>
    </lineage>
</organism>
<proteinExistence type="predicted"/>
<reference evidence="1 2" key="1">
    <citation type="submission" date="2017-05" db="EMBL/GenBank/DDBJ databases">
        <title>Genome sequence of Acetobacter pasteurianus subsp. ascendens strain SRCM101447.</title>
        <authorList>
            <person name="Cho S.H."/>
        </authorList>
    </citation>
    <scope>NUCLEOTIDE SEQUENCE [LARGE SCALE GENOMIC DNA]</scope>
    <source>
        <strain evidence="1 2">SRCM101447</strain>
    </source>
</reference>
<evidence type="ECO:0000313" key="2">
    <source>
        <dbReference type="Proteomes" id="UP000195633"/>
    </source>
</evidence>
<gene>
    <name evidence="1" type="ORF">S101447_02638</name>
</gene>
<protein>
    <submittedName>
        <fullName evidence="1">Uncharacterized protein</fullName>
    </submittedName>
</protein>
<dbReference type="Proteomes" id="UP000195633">
    <property type="component" value="Chromosome"/>
</dbReference>
<name>A0A1Y0V6G9_9PROT</name>